<sequence>MLMMISKGFRSVNFEVVSQENASSTLIKTSGEGSWKTSSFYLDSSGRSSISVPLRLTFPSQESIDDFLSNTRIDLSNNTDVKEELVAADHGDKKDANPSEYQLSIEAKVTLTVGSGEAVAAAVEDVLLQSFAKESLSLILETTILMRVSRANGEKLDTEGAASVKTNIEIAAVVNESLSGLSKEQHAREILDALHRGGIVGLSTAENNSHRLRQTRLTPVMLHVALTHAFSIAVRTVNPTSFEETLISLTIRHSNTHSEPVQITNVALHPSHSRVVDNGECDSAQRPNLVVDMSKSVQWGFANQDDTNLPRVLERNQAISLILRVMASDDVRSRIFVSPISVTANVGCYEPSKSQHTVLAAADAQWTSVRSAVEPSDAFRVQINVVETEVKVGAPFVLLLNVSNLSADPRDIELRLEKSKFVEDSVSVIGSQTVLFRGLDAGCSRDWSSLGDEHLLAMEQSLYLGEVKASEKTSAEIRFIALQPGTLNIPSFELHDRKSDKFYRCVHNVRIVATA</sequence>
<dbReference type="EMBL" id="OU594943">
    <property type="protein sequence ID" value="CAG9283855.1"/>
    <property type="molecule type" value="Genomic_DNA"/>
</dbReference>
<organism evidence="1">
    <name type="scientific">Phaeodactylum tricornutum</name>
    <name type="common">Diatom</name>
    <dbReference type="NCBI Taxonomy" id="2850"/>
    <lineage>
        <taxon>Eukaryota</taxon>
        <taxon>Sar</taxon>
        <taxon>Stramenopiles</taxon>
        <taxon>Ochrophyta</taxon>
        <taxon>Bacillariophyta</taxon>
        <taxon>Bacillariophyceae</taxon>
        <taxon>Bacillariophycidae</taxon>
        <taxon>Naviculales</taxon>
        <taxon>Phaeodactylaceae</taxon>
        <taxon>Phaeodactylum</taxon>
    </lineage>
</organism>
<accession>A0A8J9SWI7</accession>
<proteinExistence type="predicted"/>
<dbReference type="AlphaFoldDB" id="A0A8J9SWI7"/>
<name>A0A8J9SWI7_PHATR</name>
<evidence type="ECO:0000313" key="1">
    <source>
        <dbReference type="EMBL" id="CAG9283855.1"/>
    </source>
</evidence>
<protein>
    <submittedName>
        <fullName evidence="1">Uncharacterized protein</fullName>
    </submittedName>
</protein>
<gene>
    <name evidence="1" type="ORF">PTTT1_LOCUS24149</name>
</gene>
<reference evidence="1" key="1">
    <citation type="submission" date="2022-02" db="EMBL/GenBank/DDBJ databases">
        <authorList>
            <person name="Giguere J D."/>
        </authorList>
    </citation>
    <scope>NUCLEOTIDE SEQUENCE</scope>
    <source>
        <strain evidence="1">CCAP 1055/1</strain>
    </source>
</reference>
<dbReference type="Proteomes" id="UP000836788">
    <property type="component" value="Chromosome 2"/>
</dbReference>